<name>A0A2I7SKB3_9FLAO</name>
<dbReference type="RefSeq" id="WP_102996304.1">
    <property type="nucleotide sequence ID" value="NZ_CP025938.1"/>
</dbReference>
<evidence type="ECO:0000313" key="2">
    <source>
        <dbReference type="Proteomes" id="UP000236592"/>
    </source>
</evidence>
<proteinExistence type="predicted"/>
<evidence type="ECO:0000313" key="1">
    <source>
        <dbReference type="EMBL" id="AUS06349.1"/>
    </source>
</evidence>
<sequence length="77" mass="8590">MVDKSQSFIDLGTLYLEPSSERLNEVVVQGKRSSVVNKVDRQVFSTKNFQNALSGSGVDLLKNVPSVNYLKILFLID</sequence>
<dbReference type="EMBL" id="CP025938">
    <property type="protein sequence ID" value="AUS06349.1"/>
    <property type="molecule type" value="Genomic_DNA"/>
</dbReference>
<dbReference type="AlphaFoldDB" id="A0A2I7SKB3"/>
<organism evidence="1 2">
    <name type="scientific">Pseudotamlana carrageenivorans</name>
    <dbReference type="NCBI Taxonomy" id="2069432"/>
    <lineage>
        <taxon>Bacteria</taxon>
        <taxon>Pseudomonadati</taxon>
        <taxon>Bacteroidota</taxon>
        <taxon>Flavobacteriia</taxon>
        <taxon>Flavobacteriales</taxon>
        <taxon>Flavobacteriaceae</taxon>
        <taxon>Pseudotamlana</taxon>
    </lineage>
</organism>
<keyword evidence="2" id="KW-1185">Reference proteome</keyword>
<dbReference type="KEGG" id="taj:C1A40_13245"/>
<dbReference type="Proteomes" id="UP000236592">
    <property type="component" value="Chromosome"/>
</dbReference>
<gene>
    <name evidence="1" type="ORF">C1A40_13245</name>
</gene>
<protein>
    <submittedName>
        <fullName evidence="1">Uncharacterized protein</fullName>
    </submittedName>
</protein>
<dbReference type="OrthoDB" id="606851at2"/>
<accession>A0A2I7SKB3</accession>
<reference evidence="2" key="1">
    <citation type="submission" date="2018-01" db="EMBL/GenBank/DDBJ databases">
        <title>Complete genome of Tamlana sp. UJ94.</title>
        <authorList>
            <person name="Jung J."/>
            <person name="Chung D."/>
            <person name="Bae S.S."/>
            <person name="Baek K."/>
        </authorList>
    </citation>
    <scope>NUCLEOTIDE SEQUENCE [LARGE SCALE GENOMIC DNA]</scope>
    <source>
        <strain evidence="2">UJ94</strain>
    </source>
</reference>